<proteinExistence type="inferred from homology"/>
<evidence type="ECO:0000256" key="9">
    <source>
        <dbReference type="ARBA" id="ARBA00023157"/>
    </source>
</evidence>
<evidence type="ECO:0000256" key="8">
    <source>
        <dbReference type="ARBA" id="ARBA00023128"/>
    </source>
</evidence>
<evidence type="ECO:0000313" key="11">
    <source>
        <dbReference type="EMBL" id="EME32700.1"/>
    </source>
</evidence>
<keyword evidence="11" id="KW-0830">Ubiquinone</keyword>
<evidence type="ECO:0000256" key="10">
    <source>
        <dbReference type="SAM" id="MobiDB-lite"/>
    </source>
</evidence>
<evidence type="ECO:0000313" key="12">
    <source>
        <dbReference type="Proteomes" id="UP000030680"/>
    </source>
</evidence>
<organism evidence="11 12">
    <name type="scientific">Galdieria sulphuraria</name>
    <name type="common">Red alga</name>
    <dbReference type="NCBI Taxonomy" id="130081"/>
    <lineage>
        <taxon>Eukaryota</taxon>
        <taxon>Rhodophyta</taxon>
        <taxon>Bangiophyceae</taxon>
        <taxon>Galdieriales</taxon>
        <taxon>Galdieriaceae</taxon>
        <taxon>Galdieria</taxon>
    </lineage>
</organism>
<dbReference type="GO" id="GO:0006120">
    <property type="term" value="P:mitochondrial electron transport, NADH to ubiquinone"/>
    <property type="evidence" value="ECO:0007669"/>
    <property type="project" value="InterPro"/>
</dbReference>
<dbReference type="Proteomes" id="UP000030680">
    <property type="component" value="Unassembled WGS sequence"/>
</dbReference>
<feature type="region of interest" description="Disordered" evidence="10">
    <location>
        <begin position="106"/>
        <end position="128"/>
    </location>
</feature>
<evidence type="ECO:0000256" key="5">
    <source>
        <dbReference type="ARBA" id="ARBA00022660"/>
    </source>
</evidence>
<dbReference type="PANTHER" id="PTHR13344">
    <property type="entry name" value="NADH-UBIQUINONE OXIDOREDUCTASE"/>
    <property type="match status" value="1"/>
</dbReference>
<dbReference type="PROSITE" id="PS51808">
    <property type="entry name" value="CHCH"/>
    <property type="match status" value="1"/>
</dbReference>
<reference evidence="12" key="1">
    <citation type="journal article" date="2013" name="Science">
        <title>Gene transfer from bacteria and archaea facilitated evolution of an extremophilic eukaryote.</title>
        <authorList>
            <person name="Schonknecht G."/>
            <person name="Chen W.H."/>
            <person name="Ternes C.M."/>
            <person name="Barbier G.G."/>
            <person name="Shrestha R.P."/>
            <person name="Stanke M."/>
            <person name="Brautigam A."/>
            <person name="Baker B.J."/>
            <person name="Banfield J.F."/>
            <person name="Garavito R.M."/>
            <person name="Carr K."/>
            <person name="Wilkerson C."/>
            <person name="Rensing S.A."/>
            <person name="Gagneul D."/>
            <person name="Dickenson N.E."/>
            <person name="Oesterhelt C."/>
            <person name="Lercher M.J."/>
            <person name="Weber A.P."/>
        </authorList>
    </citation>
    <scope>NUCLEOTIDE SEQUENCE [LARGE SCALE GENOMIC DNA]</scope>
    <source>
        <strain evidence="12">074W</strain>
    </source>
</reference>
<accession>M2X817</accession>
<keyword evidence="4" id="KW-0813">Transport</keyword>
<keyword evidence="7" id="KW-0249">Electron transport</keyword>
<dbReference type="GO" id="GO:0005739">
    <property type="term" value="C:mitochondrion"/>
    <property type="evidence" value="ECO:0007669"/>
    <property type="project" value="UniProtKB-SubCell"/>
</dbReference>
<keyword evidence="6" id="KW-0677">Repeat</keyword>
<dbReference type="OrthoDB" id="276296at2759"/>
<evidence type="ECO:0000256" key="3">
    <source>
        <dbReference type="ARBA" id="ARBA00010705"/>
    </source>
</evidence>
<keyword evidence="8" id="KW-0496">Mitochondrion</keyword>
<dbReference type="PANTHER" id="PTHR13344:SF0">
    <property type="entry name" value="NADH DEHYDROGENASE [UBIQUINONE] 1 ALPHA SUBCOMPLEX SUBUNIT 8"/>
    <property type="match status" value="1"/>
</dbReference>
<keyword evidence="9" id="KW-1015">Disulfide bond</keyword>
<protein>
    <submittedName>
        <fullName evidence="11">NADH dehydrogenase (Ubiquinone) 1 alpha subcomplex 8 isoform 2</fullName>
        <ecNumber evidence="11">1.6.5.3</ecNumber>
    </submittedName>
</protein>
<comment type="subcellular location">
    <subcellularLocation>
        <location evidence="2">Mitochondrion</location>
    </subcellularLocation>
</comment>
<dbReference type="InterPro" id="IPR016680">
    <property type="entry name" value="NDUFA8"/>
</dbReference>
<evidence type="ECO:0000256" key="2">
    <source>
        <dbReference type="ARBA" id="ARBA00004173"/>
    </source>
</evidence>
<evidence type="ECO:0000256" key="7">
    <source>
        <dbReference type="ARBA" id="ARBA00022982"/>
    </source>
</evidence>
<dbReference type="eggNOG" id="KOG3458">
    <property type="taxonomic scope" value="Eukaryota"/>
</dbReference>
<comment type="function">
    <text evidence="1">Accessory subunit of the mitochondrial membrane respiratory chain NADH dehydrogenase (Complex I), that is believed not to be involved in catalysis. Complex I functions in the transfer of electrons from NADH to the respiratory chain. The immediate electron acceptor for the enzyme is believed to be ubiquinone.</text>
</comment>
<name>M2X817_GALSU</name>
<sequence>MSSTDERPLTTSSVLYAAAREIGRRCAKENRAFLECKSKEDNPEECLREGEKVTNCVLQLLKELNATCPKEFEDYSACLDRQSSQLYLFDRCRKFERSLVVSCRASFQSDNQSGSSLGTSETAPSPNM</sequence>
<keyword evidence="12" id="KW-1185">Reference proteome</keyword>
<comment type="similarity">
    <text evidence="3">Belongs to the complex I NDUFA8 subunit family.</text>
</comment>
<dbReference type="STRING" id="130081.M2X817"/>
<dbReference type="EC" id="1.6.5.3" evidence="11"/>
<dbReference type="Gramene" id="EME32700">
    <property type="protein sequence ID" value="EME32700"/>
    <property type="gene ID" value="Gasu_00670"/>
</dbReference>
<evidence type="ECO:0000256" key="6">
    <source>
        <dbReference type="ARBA" id="ARBA00022737"/>
    </source>
</evidence>
<dbReference type="RefSeq" id="XP_005709220.1">
    <property type="nucleotide sequence ID" value="XM_005709163.1"/>
</dbReference>
<evidence type="ECO:0000256" key="1">
    <source>
        <dbReference type="ARBA" id="ARBA00003195"/>
    </source>
</evidence>
<dbReference type="AlphaFoldDB" id="M2X817"/>
<keyword evidence="5" id="KW-0679">Respiratory chain</keyword>
<evidence type="ECO:0000256" key="4">
    <source>
        <dbReference type="ARBA" id="ARBA00022448"/>
    </source>
</evidence>
<dbReference type="GO" id="GO:0016491">
    <property type="term" value="F:oxidoreductase activity"/>
    <property type="evidence" value="ECO:0007669"/>
    <property type="project" value="UniProtKB-KW"/>
</dbReference>
<dbReference type="GeneID" id="17091257"/>
<keyword evidence="11" id="KW-0560">Oxidoreductase</keyword>
<dbReference type="EMBL" id="KB454484">
    <property type="protein sequence ID" value="EME32700.1"/>
    <property type="molecule type" value="Genomic_DNA"/>
</dbReference>
<gene>
    <name evidence="11" type="ORF">Gasu_00670</name>
</gene>